<keyword evidence="9" id="KW-1185">Reference proteome</keyword>
<sequence length="188" mass="21345">MALVPLVQKNQPINFPTSNYHLKNSIQSTRKTQITLQSHMITRRGATTNIFVTSVSALAMGAIISGQETANAFDFRMTTPEQTLEEAESRIKGHAQSLIQVKDLLEEESWKAAQKELRKSSAFLKQDIYTIIQAKPGSERSELRRLYSNLFNSVTRLDYAARDKDVRLIWECYDNVVVALNNILSRLV</sequence>
<keyword evidence="3" id="KW-0934">Plastid</keyword>
<accession>A0ABD2Z2F9</accession>
<dbReference type="Gene3D" id="1.20.120.290">
    <property type="entry name" value="Oxygen-evolving enhancer protein 3 (PsbQ), four-helix up-down bundle"/>
    <property type="match status" value="1"/>
</dbReference>
<dbReference type="GO" id="GO:0009535">
    <property type="term" value="C:chloroplast thylakoid membrane"/>
    <property type="evidence" value="ECO:0007669"/>
    <property type="project" value="UniProtKB-SubCell"/>
</dbReference>
<dbReference type="InterPro" id="IPR054099">
    <property type="entry name" value="PSII_PsbQ_pln"/>
</dbReference>
<evidence type="ECO:0000256" key="5">
    <source>
        <dbReference type="ARBA" id="ARBA00023078"/>
    </source>
</evidence>
<keyword evidence="6" id="KW-0472">Membrane</keyword>
<dbReference type="Pfam" id="PF05757">
    <property type="entry name" value="PsbQ"/>
    <property type="match status" value="1"/>
</dbReference>
<dbReference type="AlphaFoldDB" id="A0ABD2Z2F9"/>
<dbReference type="PANTHER" id="PTHR33399:SF6">
    <property type="entry name" value="PSBQ-LIKE PROTEIN 3, CHLOROPLASTIC"/>
    <property type="match status" value="1"/>
</dbReference>
<dbReference type="Proteomes" id="UP001630127">
    <property type="component" value="Unassembled WGS sequence"/>
</dbReference>
<evidence type="ECO:0000256" key="6">
    <source>
        <dbReference type="ARBA" id="ARBA00023136"/>
    </source>
</evidence>
<dbReference type="PANTHER" id="PTHR33399">
    <property type="entry name" value="OXYGEN-EVOLVING ENHANCER PROTEIN 3-1, CHLOROPLASTIC"/>
    <property type="match status" value="1"/>
</dbReference>
<evidence type="ECO:0008006" key="10">
    <source>
        <dbReference type="Google" id="ProtNLM"/>
    </source>
</evidence>
<keyword evidence="4" id="KW-0809">Transit peptide</keyword>
<reference evidence="8 9" key="1">
    <citation type="submission" date="2024-11" db="EMBL/GenBank/DDBJ databases">
        <title>A near-complete genome assembly of Cinchona calisaya.</title>
        <authorList>
            <person name="Lian D.C."/>
            <person name="Zhao X.W."/>
            <person name="Wei L."/>
        </authorList>
    </citation>
    <scope>NUCLEOTIDE SEQUENCE [LARGE SCALE GENOMIC DNA]</scope>
    <source>
        <tissue evidence="8">Nenye</tissue>
    </source>
</reference>
<evidence type="ECO:0000313" key="8">
    <source>
        <dbReference type="EMBL" id="KAL3513026.1"/>
    </source>
</evidence>
<comment type="similarity">
    <text evidence="7">Belongs to the PsbQ family.</text>
</comment>
<comment type="caution">
    <text evidence="8">The sequence shown here is derived from an EMBL/GenBank/DDBJ whole genome shotgun (WGS) entry which is preliminary data.</text>
</comment>
<keyword evidence="5" id="KW-0793">Thylakoid</keyword>
<evidence type="ECO:0000256" key="4">
    <source>
        <dbReference type="ARBA" id="ARBA00022946"/>
    </source>
</evidence>
<name>A0ABD2Z2F9_9GENT</name>
<organism evidence="8 9">
    <name type="scientific">Cinchona calisaya</name>
    <dbReference type="NCBI Taxonomy" id="153742"/>
    <lineage>
        <taxon>Eukaryota</taxon>
        <taxon>Viridiplantae</taxon>
        <taxon>Streptophyta</taxon>
        <taxon>Embryophyta</taxon>
        <taxon>Tracheophyta</taxon>
        <taxon>Spermatophyta</taxon>
        <taxon>Magnoliopsida</taxon>
        <taxon>eudicotyledons</taxon>
        <taxon>Gunneridae</taxon>
        <taxon>Pentapetalae</taxon>
        <taxon>asterids</taxon>
        <taxon>lamiids</taxon>
        <taxon>Gentianales</taxon>
        <taxon>Rubiaceae</taxon>
        <taxon>Cinchonoideae</taxon>
        <taxon>Cinchoneae</taxon>
        <taxon>Cinchona</taxon>
    </lineage>
</organism>
<evidence type="ECO:0000313" key="9">
    <source>
        <dbReference type="Proteomes" id="UP001630127"/>
    </source>
</evidence>
<evidence type="ECO:0000256" key="2">
    <source>
        <dbReference type="ARBA" id="ARBA00022528"/>
    </source>
</evidence>
<gene>
    <name evidence="8" type="ORF">ACH5RR_025743</name>
</gene>
<dbReference type="InterPro" id="IPR023222">
    <property type="entry name" value="PsbQ-like_dom_sf"/>
</dbReference>
<dbReference type="SUPFAM" id="SSF101112">
    <property type="entry name" value="Oxygen-evolving enhancer protein 3"/>
    <property type="match status" value="1"/>
</dbReference>
<keyword evidence="2" id="KW-0150">Chloroplast</keyword>
<comment type="subcellular location">
    <subcellularLocation>
        <location evidence="1">Plastid</location>
        <location evidence="1">Chloroplast thylakoid membrane</location>
    </subcellularLocation>
</comment>
<proteinExistence type="inferred from homology"/>
<evidence type="ECO:0000256" key="1">
    <source>
        <dbReference type="ARBA" id="ARBA00004334"/>
    </source>
</evidence>
<evidence type="ECO:0000256" key="3">
    <source>
        <dbReference type="ARBA" id="ARBA00022640"/>
    </source>
</evidence>
<dbReference type="FunFam" id="1.20.120.290:FF:000004">
    <property type="entry name" value="Oxygen-evolving enhancer protein 3"/>
    <property type="match status" value="1"/>
</dbReference>
<dbReference type="EMBL" id="JBJUIK010000011">
    <property type="protein sequence ID" value="KAL3513026.1"/>
    <property type="molecule type" value="Genomic_DNA"/>
</dbReference>
<evidence type="ECO:0000256" key="7">
    <source>
        <dbReference type="ARBA" id="ARBA00035649"/>
    </source>
</evidence>
<dbReference type="InterPro" id="IPR008797">
    <property type="entry name" value="PSII_PsbQ"/>
</dbReference>
<protein>
    <recommendedName>
        <fullName evidence="10">PsbQ-like protein 3, chloroplastic</fullName>
    </recommendedName>
</protein>